<evidence type="ECO:0000259" key="5">
    <source>
        <dbReference type="PROSITE" id="PS51456"/>
    </source>
</evidence>
<dbReference type="PROSITE" id="PS51456">
    <property type="entry name" value="MYOSIN_MOTOR"/>
    <property type="match status" value="1"/>
</dbReference>
<sequence>MKNEDIKRLYEILSAILLLGNVQIFSAGRSGSQINPTDEYLSKASELLGLDSHKLSYFLTRKNLFIGDEKIVVNFNKIQGLFCRDNVSKSLYSHIVNYIFNLINDAMNVESDKKLDYHRSVIILDNCGFTNDGPNGFDQFCINYINDKLEWYYSKMVIETTIPSTDMDLVYSKLPFNFPSDISDQYRLMEEYDRIFSVINEESNRKQHLSETGTRKFYAKLTGASNSQGSKKFSDTTLGSMKLGAFQDNINIKNNRRFEFKINHYFGEISYPIEEFLDQNKDVTKKG</sequence>
<evidence type="ECO:0000256" key="2">
    <source>
        <dbReference type="ARBA" id="ARBA00022840"/>
    </source>
</evidence>
<keyword evidence="1" id="KW-0547">Nucleotide-binding</keyword>
<accession>A0A1R0GLH8</accession>
<dbReference type="Gene3D" id="1.20.120.720">
    <property type="entry name" value="Myosin VI head, motor domain, U50 subdomain"/>
    <property type="match status" value="1"/>
</dbReference>
<evidence type="ECO:0000313" key="7">
    <source>
        <dbReference type="Proteomes" id="UP000187455"/>
    </source>
</evidence>
<keyword evidence="2" id="KW-0067">ATP-binding</keyword>
<dbReference type="OrthoDB" id="3027102at2759"/>
<dbReference type="SUPFAM" id="SSF52540">
    <property type="entry name" value="P-loop containing nucleoside triphosphate hydrolases"/>
    <property type="match status" value="1"/>
</dbReference>
<organism evidence="6 7">
    <name type="scientific">Smittium mucronatum</name>
    <dbReference type="NCBI Taxonomy" id="133383"/>
    <lineage>
        <taxon>Eukaryota</taxon>
        <taxon>Fungi</taxon>
        <taxon>Fungi incertae sedis</taxon>
        <taxon>Zoopagomycota</taxon>
        <taxon>Kickxellomycotina</taxon>
        <taxon>Harpellomycetes</taxon>
        <taxon>Harpellales</taxon>
        <taxon>Legeriomycetaceae</taxon>
        <taxon>Smittium</taxon>
    </lineage>
</organism>
<comment type="caution">
    <text evidence="6">The sequence shown here is derived from an EMBL/GenBank/DDBJ whole genome shotgun (WGS) entry which is preliminary data.</text>
</comment>
<keyword evidence="3 4" id="KW-0009">Actin-binding</keyword>
<evidence type="ECO:0000313" key="6">
    <source>
        <dbReference type="EMBL" id="OLY77738.1"/>
    </source>
</evidence>
<dbReference type="Gene3D" id="1.20.58.530">
    <property type="match status" value="1"/>
</dbReference>
<comment type="caution">
    <text evidence="4">Lacks conserved residue(s) required for the propagation of feature annotation.</text>
</comment>
<evidence type="ECO:0000256" key="3">
    <source>
        <dbReference type="ARBA" id="ARBA00023203"/>
    </source>
</evidence>
<dbReference type="GO" id="GO:0005524">
    <property type="term" value="F:ATP binding"/>
    <property type="evidence" value="ECO:0007669"/>
    <property type="project" value="UniProtKB-KW"/>
</dbReference>
<comment type="similarity">
    <text evidence="4">Belongs to the TRAFAC class myosin-kinesin ATPase superfamily. Myosin family.</text>
</comment>
<dbReference type="STRING" id="133383.A0A1R0GLH8"/>
<dbReference type="GO" id="GO:0007015">
    <property type="term" value="P:actin filament organization"/>
    <property type="evidence" value="ECO:0007669"/>
    <property type="project" value="TreeGrafter"/>
</dbReference>
<keyword evidence="7" id="KW-1185">Reference proteome</keyword>
<proteinExistence type="inferred from homology"/>
<feature type="domain" description="Myosin motor" evidence="5">
    <location>
        <begin position="1"/>
        <end position="287"/>
    </location>
</feature>
<keyword evidence="4" id="KW-0505">Motor protein</keyword>
<protein>
    <submittedName>
        <fullName evidence="6">Myosin-2</fullName>
    </submittedName>
</protein>
<dbReference type="InterPro" id="IPR001609">
    <property type="entry name" value="Myosin_head_motor_dom-like"/>
</dbReference>
<dbReference type="InterPro" id="IPR027417">
    <property type="entry name" value="P-loop_NTPase"/>
</dbReference>
<dbReference type="Pfam" id="PF00063">
    <property type="entry name" value="Myosin_head"/>
    <property type="match status" value="1"/>
</dbReference>
<dbReference type="PANTHER" id="PTHR13140:SF706">
    <property type="entry name" value="DILUTE CLASS UNCONVENTIONAL MYOSIN, ISOFORM C"/>
    <property type="match status" value="1"/>
</dbReference>
<reference evidence="6 7" key="1">
    <citation type="journal article" date="2016" name="Mol. Biol. Evol.">
        <title>Genome-Wide Survey of Gut Fungi (Harpellales) Reveals the First Horizontally Transferred Ubiquitin Gene from a Mosquito Host.</title>
        <authorList>
            <person name="Wang Y."/>
            <person name="White M.M."/>
            <person name="Kvist S."/>
            <person name="Moncalvo J.M."/>
        </authorList>
    </citation>
    <scope>NUCLEOTIDE SEQUENCE [LARGE SCALE GENOMIC DNA]</scope>
    <source>
        <strain evidence="6 7">ALG-7-W6</strain>
    </source>
</reference>
<dbReference type="GO" id="GO:0000146">
    <property type="term" value="F:microfilament motor activity"/>
    <property type="evidence" value="ECO:0007669"/>
    <property type="project" value="TreeGrafter"/>
</dbReference>
<evidence type="ECO:0000256" key="4">
    <source>
        <dbReference type="PROSITE-ProRule" id="PRU00782"/>
    </source>
</evidence>
<dbReference type="GO" id="GO:0005737">
    <property type="term" value="C:cytoplasm"/>
    <property type="evidence" value="ECO:0007669"/>
    <property type="project" value="TreeGrafter"/>
</dbReference>
<evidence type="ECO:0000256" key="1">
    <source>
        <dbReference type="ARBA" id="ARBA00022741"/>
    </source>
</evidence>
<dbReference type="EMBL" id="LSSL01007708">
    <property type="protein sequence ID" value="OLY77738.1"/>
    <property type="molecule type" value="Genomic_DNA"/>
</dbReference>
<dbReference type="AlphaFoldDB" id="A0A1R0GLH8"/>
<keyword evidence="4" id="KW-0518">Myosin</keyword>
<name>A0A1R0GLH8_9FUNG</name>
<dbReference type="PANTHER" id="PTHR13140">
    <property type="entry name" value="MYOSIN"/>
    <property type="match status" value="1"/>
</dbReference>
<dbReference type="GO" id="GO:0016459">
    <property type="term" value="C:myosin complex"/>
    <property type="evidence" value="ECO:0007669"/>
    <property type="project" value="UniProtKB-KW"/>
</dbReference>
<gene>
    <name evidence="6" type="ORF">AYI68_g8231</name>
</gene>
<dbReference type="GO" id="GO:0016020">
    <property type="term" value="C:membrane"/>
    <property type="evidence" value="ECO:0007669"/>
    <property type="project" value="TreeGrafter"/>
</dbReference>
<dbReference type="GO" id="GO:0051015">
    <property type="term" value="F:actin filament binding"/>
    <property type="evidence" value="ECO:0007669"/>
    <property type="project" value="TreeGrafter"/>
</dbReference>
<dbReference type="Proteomes" id="UP000187455">
    <property type="component" value="Unassembled WGS sequence"/>
</dbReference>